<name>A0A7M2YZZ1_9ACTN</name>
<dbReference type="AlphaFoldDB" id="A0A7M2YZZ1"/>
<gene>
    <name evidence="1" type="ORF">Gocc_0889</name>
</gene>
<sequence>MDRAGLIGTAAHPDVEVSRMCGAPCVKRDTGKPGMGRTTREWVLVPAAHAERWPEPAEWSLAG</sequence>
<accession>A0A7M2YZZ1</accession>
<proteinExistence type="predicted"/>
<comment type="caution">
    <text evidence="1">The sequence shown here is derived from an EMBL/GenBank/DDBJ whole genome shotgun (WGS) entry which is preliminary data.</text>
</comment>
<dbReference type="RefSeq" id="WP_114795331.1">
    <property type="nucleotide sequence ID" value="NZ_QQZY01000002.1"/>
</dbReference>
<evidence type="ECO:0000313" key="2">
    <source>
        <dbReference type="Proteomes" id="UP000254134"/>
    </source>
</evidence>
<dbReference type="Proteomes" id="UP000254134">
    <property type="component" value="Unassembled WGS sequence"/>
</dbReference>
<dbReference type="OrthoDB" id="4558596at2"/>
<reference evidence="1 2" key="1">
    <citation type="submission" date="2018-07" db="EMBL/GenBank/DDBJ databases">
        <title>High-quality-draft genome sequence of Gaiella occulta.</title>
        <authorList>
            <person name="Severino R."/>
            <person name="Froufe H.J.C."/>
            <person name="Rainey F.A."/>
            <person name="Barroso C."/>
            <person name="Albuquerque L."/>
            <person name="Lobo-Da-Cunha A."/>
            <person name="Da Costa M.S."/>
            <person name="Egas C."/>
        </authorList>
    </citation>
    <scope>NUCLEOTIDE SEQUENCE [LARGE SCALE GENOMIC DNA]</scope>
    <source>
        <strain evidence="1 2">F2-233</strain>
    </source>
</reference>
<reference evidence="2" key="2">
    <citation type="journal article" date="2019" name="MicrobiologyOpen">
        <title>High-quality draft genome sequence of Gaiella occulta isolated from a 150 meter deep mineral water borehole and comparison with the genome sequences of other deep-branching lineages of the phylum Actinobacteria.</title>
        <authorList>
            <person name="Severino R."/>
            <person name="Froufe H.J.C."/>
            <person name="Barroso C."/>
            <person name="Albuquerque L."/>
            <person name="Lobo-da-Cunha A."/>
            <person name="da Costa M.S."/>
            <person name="Egas C."/>
        </authorList>
    </citation>
    <scope>NUCLEOTIDE SEQUENCE [LARGE SCALE GENOMIC DNA]</scope>
    <source>
        <strain evidence="2">F2-233</strain>
    </source>
</reference>
<organism evidence="1 2">
    <name type="scientific">Gaiella occulta</name>
    <dbReference type="NCBI Taxonomy" id="1002870"/>
    <lineage>
        <taxon>Bacteria</taxon>
        <taxon>Bacillati</taxon>
        <taxon>Actinomycetota</taxon>
        <taxon>Thermoleophilia</taxon>
        <taxon>Gaiellales</taxon>
        <taxon>Gaiellaceae</taxon>
        <taxon>Gaiella</taxon>
    </lineage>
</organism>
<protein>
    <submittedName>
        <fullName evidence="1">Uncharacterized protein</fullName>
    </submittedName>
</protein>
<dbReference type="EMBL" id="QQZY01000002">
    <property type="protein sequence ID" value="RDI75091.1"/>
    <property type="molecule type" value="Genomic_DNA"/>
</dbReference>
<evidence type="ECO:0000313" key="1">
    <source>
        <dbReference type="EMBL" id="RDI75091.1"/>
    </source>
</evidence>
<keyword evidence="2" id="KW-1185">Reference proteome</keyword>